<evidence type="ECO:0000313" key="2">
    <source>
        <dbReference type="Proteomes" id="UP000184241"/>
    </source>
</evidence>
<dbReference type="AlphaFoldDB" id="A0A1M6ALA4"/>
<dbReference type="RefSeq" id="WP_021801668.1">
    <property type="nucleotide sequence ID" value="NZ_FQXU01000013.1"/>
</dbReference>
<gene>
    <name evidence="1" type="ORF">SAMN02745941_03694</name>
</gene>
<proteinExistence type="predicted"/>
<name>A0A1M6ALA4_9CLOT</name>
<accession>A0A1M6ALA4</accession>
<evidence type="ECO:0000313" key="1">
    <source>
        <dbReference type="EMBL" id="SHI37197.1"/>
    </source>
</evidence>
<protein>
    <submittedName>
        <fullName evidence="1">Uncharacterized protein</fullName>
    </submittedName>
</protein>
<reference evidence="1 2" key="1">
    <citation type="submission" date="2016-11" db="EMBL/GenBank/DDBJ databases">
        <authorList>
            <person name="Jaros S."/>
            <person name="Januszkiewicz K."/>
            <person name="Wedrychowicz H."/>
        </authorList>
    </citation>
    <scope>NUCLEOTIDE SEQUENCE [LARGE SCALE GENOMIC DNA]</scope>
    <source>
        <strain evidence="1 2">DSM 6191</strain>
    </source>
</reference>
<dbReference type="Proteomes" id="UP000184241">
    <property type="component" value="Unassembled WGS sequence"/>
</dbReference>
<sequence>MGKLRTKFKVEVNYPTTEEGIRKFEEAKARGVLMGLKTKHTDEEIRLVIEMLKKQIKEESTNG</sequence>
<organism evidence="1 2">
    <name type="scientific">Clostridium intestinale DSM 6191</name>
    <dbReference type="NCBI Taxonomy" id="1121320"/>
    <lineage>
        <taxon>Bacteria</taxon>
        <taxon>Bacillati</taxon>
        <taxon>Bacillota</taxon>
        <taxon>Clostridia</taxon>
        <taxon>Eubacteriales</taxon>
        <taxon>Clostridiaceae</taxon>
        <taxon>Clostridium</taxon>
    </lineage>
</organism>
<dbReference type="EMBL" id="FQXU01000013">
    <property type="protein sequence ID" value="SHI37197.1"/>
    <property type="molecule type" value="Genomic_DNA"/>
</dbReference>